<gene>
    <name evidence="7" type="ORF">FXB40_05665</name>
</gene>
<keyword evidence="3" id="KW-0805">Transcription regulation</keyword>
<dbReference type="Pfam" id="PF00126">
    <property type="entry name" value="HTH_1"/>
    <property type="match status" value="1"/>
</dbReference>
<dbReference type="GO" id="GO:0043565">
    <property type="term" value="F:sequence-specific DNA binding"/>
    <property type="evidence" value="ECO:0007669"/>
    <property type="project" value="TreeGrafter"/>
</dbReference>
<dbReference type="PROSITE" id="PS50931">
    <property type="entry name" value="HTH_LYSR"/>
    <property type="match status" value="1"/>
</dbReference>
<dbReference type="Proteomes" id="UP000324758">
    <property type="component" value="Unassembled WGS sequence"/>
</dbReference>
<dbReference type="SUPFAM" id="SSF53850">
    <property type="entry name" value="Periplasmic binding protein-like II"/>
    <property type="match status" value="1"/>
</dbReference>
<dbReference type="InterPro" id="IPR005119">
    <property type="entry name" value="LysR_subst-bd"/>
</dbReference>
<dbReference type="OrthoDB" id="9786526at2"/>
<dbReference type="FunFam" id="1.10.10.10:FF:000001">
    <property type="entry name" value="LysR family transcriptional regulator"/>
    <property type="match status" value="1"/>
</dbReference>
<dbReference type="GO" id="GO:0003700">
    <property type="term" value="F:DNA-binding transcription factor activity"/>
    <property type="evidence" value="ECO:0007669"/>
    <property type="project" value="InterPro"/>
</dbReference>
<dbReference type="AlphaFoldDB" id="A0A5D3KPZ7"/>
<evidence type="ECO:0000256" key="4">
    <source>
        <dbReference type="ARBA" id="ARBA00023125"/>
    </source>
</evidence>
<dbReference type="InterPro" id="IPR058163">
    <property type="entry name" value="LysR-type_TF_proteobact-type"/>
</dbReference>
<evidence type="ECO:0000256" key="3">
    <source>
        <dbReference type="ARBA" id="ARBA00023015"/>
    </source>
</evidence>
<dbReference type="Pfam" id="PF03466">
    <property type="entry name" value="LysR_substrate"/>
    <property type="match status" value="1"/>
</dbReference>
<evidence type="ECO:0000313" key="8">
    <source>
        <dbReference type="Proteomes" id="UP000324758"/>
    </source>
</evidence>
<dbReference type="SUPFAM" id="SSF46785">
    <property type="entry name" value="Winged helix' DNA-binding domain"/>
    <property type="match status" value="1"/>
</dbReference>
<dbReference type="InterPro" id="IPR036388">
    <property type="entry name" value="WH-like_DNA-bd_sf"/>
</dbReference>
<comment type="function">
    <text evidence="1">NodD regulates the expression of the nodABCFE genes which encode other nodulation proteins. NodD is also a negative regulator of its own expression. Binds flavonoids as inducers.</text>
</comment>
<dbReference type="EMBL" id="VSSS01000012">
    <property type="protein sequence ID" value="TYL98429.1"/>
    <property type="molecule type" value="Genomic_DNA"/>
</dbReference>
<evidence type="ECO:0000259" key="6">
    <source>
        <dbReference type="PROSITE" id="PS50931"/>
    </source>
</evidence>
<accession>A0A5D3KPZ7</accession>
<evidence type="ECO:0000256" key="1">
    <source>
        <dbReference type="ARBA" id="ARBA00003502"/>
    </source>
</evidence>
<reference evidence="7 8" key="1">
    <citation type="submission" date="2019-08" db="EMBL/GenBank/DDBJ databases">
        <title>Bradyrhizobium hipponensis sp. nov., a rhizobium isolated from a Lupinus angustifolius root nodule in Tunisia.</title>
        <authorList>
            <person name="Off K."/>
            <person name="Rejili M."/>
            <person name="Mars M."/>
            <person name="Brachmann A."/>
            <person name="Marin M."/>
        </authorList>
    </citation>
    <scope>NUCLEOTIDE SEQUENCE [LARGE SCALE GENOMIC DNA]</scope>
    <source>
        <strain evidence="7 8">CTAW71</strain>
    </source>
</reference>
<keyword evidence="5" id="KW-0804">Transcription</keyword>
<comment type="similarity">
    <text evidence="2">Belongs to the LysR transcriptional regulatory family.</text>
</comment>
<evidence type="ECO:0000256" key="5">
    <source>
        <dbReference type="ARBA" id="ARBA00023163"/>
    </source>
</evidence>
<dbReference type="InterPro" id="IPR036390">
    <property type="entry name" value="WH_DNA-bd_sf"/>
</dbReference>
<evidence type="ECO:0000256" key="2">
    <source>
        <dbReference type="ARBA" id="ARBA00009437"/>
    </source>
</evidence>
<evidence type="ECO:0000313" key="7">
    <source>
        <dbReference type="EMBL" id="TYL98429.1"/>
    </source>
</evidence>
<dbReference type="PANTHER" id="PTHR30537:SF31">
    <property type="entry name" value="TRANSCRIPTIONAL REGULATOR, LYSR FAMILY"/>
    <property type="match status" value="1"/>
</dbReference>
<dbReference type="GO" id="GO:0006351">
    <property type="term" value="P:DNA-templated transcription"/>
    <property type="evidence" value="ECO:0007669"/>
    <property type="project" value="TreeGrafter"/>
</dbReference>
<organism evidence="7 8">
    <name type="scientific">Bradyrhizobium rifense</name>
    <dbReference type="NCBI Taxonomy" id="515499"/>
    <lineage>
        <taxon>Bacteria</taxon>
        <taxon>Pseudomonadati</taxon>
        <taxon>Pseudomonadota</taxon>
        <taxon>Alphaproteobacteria</taxon>
        <taxon>Hyphomicrobiales</taxon>
        <taxon>Nitrobacteraceae</taxon>
        <taxon>Bradyrhizobium</taxon>
    </lineage>
</organism>
<dbReference type="InterPro" id="IPR000847">
    <property type="entry name" value="LysR_HTH_N"/>
</dbReference>
<dbReference type="Gene3D" id="3.40.190.290">
    <property type="match status" value="1"/>
</dbReference>
<sequence>MMRMNALIPPNAGGIDPAAPFMRDFNDLYFFAAVVKHEGFSAAARALGLPKSRISRHVALLEEQLGVRLIERSTRRLSITAVGRDVYRYAQTVVDAADAVDEVALRMKSEPQGLVRIGCPVGVQRALAPRLPELFTKYPRLRTQFLITNRPINLIEEQVDVAIRIRESLDTDSEMQMRKIGISRRILVANAALLSEHGAPKEATDLSRLPLLDATEMPGPRTWELSGPRGQKASIAVEPKVSAGDFAILIQAAQAGIGVALLPEIQCQDALRDGLLVRILPDWSAKDGIIHLVFPSRRGMLPGVRATIDFLATALKAQV</sequence>
<protein>
    <submittedName>
        <fullName evidence="7">LysR family transcriptional regulator</fullName>
    </submittedName>
</protein>
<keyword evidence="4" id="KW-0238">DNA-binding</keyword>
<proteinExistence type="inferred from homology"/>
<feature type="domain" description="HTH lysR-type" evidence="6">
    <location>
        <begin position="23"/>
        <end position="80"/>
    </location>
</feature>
<dbReference type="PANTHER" id="PTHR30537">
    <property type="entry name" value="HTH-TYPE TRANSCRIPTIONAL REGULATOR"/>
    <property type="match status" value="1"/>
</dbReference>
<dbReference type="Gene3D" id="1.10.10.10">
    <property type="entry name" value="Winged helix-like DNA-binding domain superfamily/Winged helix DNA-binding domain"/>
    <property type="match status" value="1"/>
</dbReference>
<name>A0A5D3KPZ7_9BRAD</name>
<keyword evidence="8" id="KW-1185">Reference proteome</keyword>
<comment type="caution">
    <text evidence="7">The sequence shown here is derived from an EMBL/GenBank/DDBJ whole genome shotgun (WGS) entry which is preliminary data.</text>
</comment>